<gene>
    <name evidence="6" type="primary">dphB</name>
    <name evidence="10" type="ORF">GCM10007116_22650</name>
    <name evidence="9" type="ORF">HS1genome_1023</name>
</gene>
<feature type="binding site" evidence="6 7">
    <location>
        <position position="14"/>
    </location>
    <ligand>
        <name>S-adenosyl-L-methionine</name>
        <dbReference type="ChEBI" id="CHEBI:59789"/>
    </ligand>
</feature>
<organism evidence="9 11">
    <name type="scientific">Sulfodiicoccus acidiphilus</name>
    <dbReference type="NCBI Taxonomy" id="1670455"/>
    <lineage>
        <taxon>Archaea</taxon>
        <taxon>Thermoproteota</taxon>
        <taxon>Thermoprotei</taxon>
        <taxon>Sulfolobales</taxon>
        <taxon>Sulfolobaceae</taxon>
        <taxon>Sulfodiicoccus</taxon>
    </lineage>
</organism>
<evidence type="ECO:0000313" key="11">
    <source>
        <dbReference type="Proteomes" id="UP000276741"/>
    </source>
</evidence>
<dbReference type="Proteomes" id="UP000616143">
    <property type="component" value="Unassembled WGS sequence"/>
</dbReference>
<evidence type="ECO:0000256" key="6">
    <source>
        <dbReference type="HAMAP-Rule" id="MF_01084"/>
    </source>
</evidence>
<dbReference type="InterPro" id="IPR014776">
    <property type="entry name" value="4pyrrole_Mease_sub2"/>
</dbReference>
<protein>
    <recommendedName>
        <fullName evidence="6">Diphthine synthase</fullName>
        <ecNumber evidence="6">2.1.1.98</ecNumber>
    </recommendedName>
    <alternativeName>
        <fullName evidence="6">Diphthamide biosynthesis methyltransferase</fullName>
    </alternativeName>
</protein>
<reference evidence="11" key="2">
    <citation type="submission" date="2018-04" db="EMBL/GenBank/DDBJ databases">
        <title>Complete genome sequence of Sulfodiicoccus acidiphilus strain HS-1.</title>
        <authorList>
            <person name="Sakai H.D."/>
            <person name="Kurosawa N."/>
        </authorList>
    </citation>
    <scope>NUCLEOTIDE SEQUENCE [LARGE SCALE GENOMIC DNA]</scope>
    <source>
        <strain evidence="11">HS-1</strain>
    </source>
</reference>
<sequence length="262" mass="28895">MLMPGRLYLVGLGLSSNFLTQATLDALRSSDVIFLDGYTSISCDLNAELISKLTSKEVIVAKRSQLEDEAKQLLKLAELGNVVSIASIGDPMIATTHAALAVDAMSRGIEVKIVPGISVFCYAVSKSMLSSYKFGRSVTITYPTGIADVTAIKVIESNFSQGLHTLTFLDIKDDKPMRVSEAFDVLREQQSRLGRDVLGQFQYVVVESRLGCPDEKVSVISVNEADEDVGSPPYVIIFPSRLHFMEVDALKWLRFKREYRST</sequence>
<dbReference type="CDD" id="cd11647">
    <property type="entry name" value="DHP5_DphB"/>
    <property type="match status" value="1"/>
</dbReference>
<dbReference type="EMBL" id="BMQS01000040">
    <property type="protein sequence ID" value="GGU05874.1"/>
    <property type="molecule type" value="Genomic_DNA"/>
</dbReference>
<comment type="function">
    <text evidence="6">S-adenosyl-L-methionine-dependent methyltransferase that catalyzes the trimethylation of the amino group of the modified target histidine residue in translation elongation factor 2 (EF-2), to form an intermediate called diphthine. The three successive methylation reactions represent the second step of diphthamide biosynthesis.</text>
</comment>
<feature type="binding site" evidence="6 7">
    <location>
        <position position="93"/>
    </location>
    <ligand>
        <name>S-adenosyl-L-methionine</name>
        <dbReference type="ChEBI" id="CHEBI:59789"/>
    </ligand>
</feature>
<evidence type="ECO:0000256" key="7">
    <source>
        <dbReference type="PIRSR" id="PIRSR036432-1"/>
    </source>
</evidence>
<dbReference type="AlphaFoldDB" id="A0A348B382"/>
<evidence type="ECO:0000256" key="1">
    <source>
        <dbReference type="ARBA" id="ARBA00005156"/>
    </source>
</evidence>
<evidence type="ECO:0000256" key="3">
    <source>
        <dbReference type="ARBA" id="ARBA00022603"/>
    </source>
</evidence>
<name>A0A348B382_9CREN</name>
<proteinExistence type="inferred from homology"/>
<reference evidence="10" key="4">
    <citation type="submission" date="2020-09" db="EMBL/GenBank/DDBJ databases">
        <authorList>
            <person name="Sun Q."/>
            <person name="Ohkuma M."/>
        </authorList>
    </citation>
    <scope>NUCLEOTIDE SEQUENCE</scope>
    <source>
        <strain evidence="10">JCM 31740</strain>
    </source>
</reference>
<feature type="binding site" evidence="6 7">
    <location>
        <position position="169"/>
    </location>
    <ligand>
        <name>S-adenosyl-L-methionine</name>
        <dbReference type="ChEBI" id="CHEBI:59789"/>
    </ligand>
</feature>
<dbReference type="PANTHER" id="PTHR10882:SF0">
    <property type="entry name" value="DIPHTHINE METHYL ESTER SYNTHASE"/>
    <property type="match status" value="1"/>
</dbReference>
<dbReference type="GO" id="GO:0017183">
    <property type="term" value="P:protein histidyl modification to diphthamide"/>
    <property type="evidence" value="ECO:0007669"/>
    <property type="project" value="UniProtKB-UniRule"/>
</dbReference>
<evidence type="ECO:0000313" key="9">
    <source>
        <dbReference type="EMBL" id="BBD72634.1"/>
    </source>
</evidence>
<dbReference type="UniPathway" id="UPA00559"/>
<dbReference type="Gene3D" id="3.40.1010.10">
    <property type="entry name" value="Cobalt-precorrin-4 Transmethylase, Domain 1"/>
    <property type="match status" value="1"/>
</dbReference>
<dbReference type="SUPFAM" id="SSF53790">
    <property type="entry name" value="Tetrapyrrole methylase"/>
    <property type="match status" value="1"/>
</dbReference>
<comment type="pathway">
    <text evidence="1 6">Protein modification; peptidyl-diphthamide biosynthesis.</text>
</comment>
<comment type="catalytic activity">
    <reaction evidence="6">
        <text>2-[(3S)-amino-3-carboxypropyl]-L-histidyl-[translation elongation factor 2] + 3 S-adenosyl-L-methionine = diphthine-[translation elongation factor 2] + 3 S-adenosyl-L-homocysteine + 3 H(+)</text>
        <dbReference type="Rhea" id="RHEA:36415"/>
        <dbReference type="Rhea" id="RHEA-COMP:9749"/>
        <dbReference type="Rhea" id="RHEA-COMP:10172"/>
        <dbReference type="ChEBI" id="CHEBI:15378"/>
        <dbReference type="ChEBI" id="CHEBI:57856"/>
        <dbReference type="ChEBI" id="CHEBI:59789"/>
        <dbReference type="ChEBI" id="CHEBI:73995"/>
        <dbReference type="ChEBI" id="CHEBI:82696"/>
        <dbReference type="EC" id="2.1.1.98"/>
    </reaction>
</comment>
<dbReference type="Pfam" id="PF00590">
    <property type="entry name" value="TP_methylase"/>
    <property type="match status" value="1"/>
</dbReference>
<evidence type="ECO:0000313" key="10">
    <source>
        <dbReference type="EMBL" id="GGU05874.1"/>
    </source>
</evidence>
<dbReference type="Gene3D" id="3.30.950.10">
    <property type="entry name" value="Methyltransferase, Cobalt-precorrin-4 Transmethylase, Domain 2"/>
    <property type="match status" value="1"/>
</dbReference>
<dbReference type="InterPro" id="IPR004551">
    <property type="entry name" value="Dphthn_synthase"/>
</dbReference>
<feature type="binding site" evidence="6 7">
    <location>
        <begin position="118"/>
        <end position="119"/>
    </location>
    <ligand>
        <name>S-adenosyl-L-methionine</name>
        <dbReference type="ChEBI" id="CHEBI:59789"/>
    </ligand>
</feature>
<dbReference type="KEGG" id="sacd:HS1genome_1023"/>
<dbReference type="HAMAP" id="MF_01084">
    <property type="entry name" value="Diphthine_synth"/>
    <property type="match status" value="1"/>
</dbReference>
<evidence type="ECO:0000256" key="5">
    <source>
        <dbReference type="ARBA" id="ARBA00022691"/>
    </source>
</evidence>
<comment type="similarity">
    <text evidence="2 6">Belongs to the diphthine synthase family.</text>
</comment>
<dbReference type="NCBIfam" id="TIGR00522">
    <property type="entry name" value="dph5"/>
    <property type="match status" value="1"/>
</dbReference>
<dbReference type="Proteomes" id="UP000276741">
    <property type="component" value="Chromosome"/>
</dbReference>
<keyword evidence="11" id="KW-1185">Reference proteome</keyword>
<feature type="binding site" evidence="6 7">
    <location>
        <position position="210"/>
    </location>
    <ligand>
        <name>S-adenosyl-L-methionine</name>
        <dbReference type="ChEBI" id="CHEBI:59789"/>
    </ligand>
</feature>
<dbReference type="PANTHER" id="PTHR10882">
    <property type="entry name" value="DIPHTHINE SYNTHASE"/>
    <property type="match status" value="1"/>
</dbReference>
<reference evidence="10" key="1">
    <citation type="journal article" date="2014" name="Int. J. Syst. Evol. Microbiol.">
        <title>Complete genome sequence of Corynebacterium casei LMG S-19264T (=DSM 44701T), isolated from a smear-ripened cheese.</title>
        <authorList>
            <consortium name="US DOE Joint Genome Institute (JGI-PGF)"/>
            <person name="Walter F."/>
            <person name="Albersmeier A."/>
            <person name="Kalinowski J."/>
            <person name="Ruckert C."/>
        </authorList>
    </citation>
    <scope>NUCLEOTIDE SEQUENCE</scope>
    <source>
        <strain evidence="10">JCM 31740</strain>
    </source>
</reference>
<evidence type="ECO:0000259" key="8">
    <source>
        <dbReference type="Pfam" id="PF00590"/>
    </source>
</evidence>
<keyword evidence="4 6" id="KW-0808">Transferase</keyword>
<dbReference type="InterPro" id="IPR014777">
    <property type="entry name" value="4pyrrole_Mease_sub1"/>
</dbReference>
<feature type="domain" description="Tetrapyrrole methylase" evidence="8">
    <location>
        <begin position="6"/>
        <end position="222"/>
    </location>
</feature>
<dbReference type="EMBL" id="AP018553">
    <property type="protein sequence ID" value="BBD72634.1"/>
    <property type="molecule type" value="Genomic_DNA"/>
</dbReference>
<evidence type="ECO:0000256" key="2">
    <source>
        <dbReference type="ARBA" id="ARBA00006729"/>
    </source>
</evidence>
<dbReference type="EC" id="2.1.1.98" evidence="6"/>
<reference evidence="9" key="3">
    <citation type="journal article" date="2019" name="BMC Res. Notes">
        <title>Complete genome sequence of the Sulfodiicoccus acidiphilus strain HS-1T, the first crenarchaeon that lacks polB3, isolated from an acidic hot spring in Ohwaku-dani, Hakone, Japan.</title>
        <authorList>
            <person name="Sakai H.D."/>
            <person name="Kurosawa N."/>
        </authorList>
    </citation>
    <scope>NUCLEOTIDE SEQUENCE</scope>
    <source>
        <strain evidence="9">HS-1</strain>
    </source>
</reference>
<keyword evidence="5 6" id="KW-0949">S-adenosyl-L-methionine</keyword>
<dbReference type="GO" id="GO:0032259">
    <property type="term" value="P:methylation"/>
    <property type="evidence" value="ECO:0007669"/>
    <property type="project" value="UniProtKB-KW"/>
</dbReference>
<dbReference type="PIRSF" id="PIRSF036432">
    <property type="entry name" value="Diphthine_synth"/>
    <property type="match status" value="1"/>
</dbReference>
<comment type="subunit">
    <text evidence="6">Homodimer.</text>
</comment>
<dbReference type="InterPro" id="IPR000878">
    <property type="entry name" value="4pyrrol_Mease"/>
</dbReference>
<dbReference type="InterPro" id="IPR035996">
    <property type="entry name" value="4pyrrol_Methylase_sf"/>
</dbReference>
<accession>A0A348B382</accession>
<evidence type="ECO:0000256" key="4">
    <source>
        <dbReference type="ARBA" id="ARBA00022679"/>
    </source>
</evidence>
<dbReference type="GO" id="GO:0004164">
    <property type="term" value="F:diphthine synthase activity"/>
    <property type="evidence" value="ECO:0007669"/>
    <property type="project" value="UniProtKB-UniRule"/>
</dbReference>
<feature type="binding site" evidence="6 7">
    <location>
        <position position="234"/>
    </location>
    <ligand>
        <name>S-adenosyl-L-methionine</name>
        <dbReference type="ChEBI" id="CHEBI:59789"/>
    </ligand>
</feature>
<feature type="binding site" evidence="6 7">
    <location>
        <position position="90"/>
    </location>
    <ligand>
        <name>S-adenosyl-L-methionine</name>
        <dbReference type="ChEBI" id="CHEBI:59789"/>
    </ligand>
</feature>
<keyword evidence="3 6" id="KW-0489">Methyltransferase</keyword>